<accession>A0A565CU10</accession>
<name>A0A565CU10_9BRAS</name>
<evidence type="ECO:0000256" key="4">
    <source>
        <dbReference type="SAM" id="MobiDB-lite"/>
    </source>
</evidence>
<dbReference type="FunFam" id="1.10.10.10:FF:000357">
    <property type="entry name" value="Caffeic acid 3-O-methyltransferase"/>
    <property type="match status" value="1"/>
</dbReference>
<dbReference type="GO" id="GO:0046983">
    <property type="term" value="F:protein dimerization activity"/>
    <property type="evidence" value="ECO:0007669"/>
    <property type="project" value="InterPro"/>
</dbReference>
<keyword evidence="2" id="KW-0808">Transferase</keyword>
<dbReference type="PANTHER" id="PTHR11746">
    <property type="entry name" value="O-METHYLTRANSFERASE"/>
    <property type="match status" value="1"/>
</dbReference>
<dbReference type="Pfam" id="PF08100">
    <property type="entry name" value="Dimerisation"/>
    <property type="match status" value="1"/>
</dbReference>
<dbReference type="InterPro" id="IPR016461">
    <property type="entry name" value="COMT-like"/>
</dbReference>
<dbReference type="InterPro" id="IPR036390">
    <property type="entry name" value="WH_DNA-bd_sf"/>
</dbReference>
<dbReference type="SUPFAM" id="SSF46785">
    <property type="entry name" value="Winged helix' DNA-binding domain"/>
    <property type="match status" value="1"/>
</dbReference>
<proteinExistence type="predicted"/>
<gene>
    <name evidence="6" type="ORF">ANE_LOCUS27521</name>
</gene>
<dbReference type="Gene3D" id="1.10.10.10">
    <property type="entry name" value="Winged helix-like DNA-binding domain superfamily/Winged helix DNA-binding domain"/>
    <property type="match status" value="1"/>
</dbReference>
<feature type="region of interest" description="Disordered" evidence="4">
    <location>
        <begin position="1"/>
        <end position="22"/>
    </location>
</feature>
<dbReference type="GO" id="GO:0008168">
    <property type="term" value="F:methyltransferase activity"/>
    <property type="evidence" value="ECO:0007669"/>
    <property type="project" value="UniProtKB-KW"/>
</dbReference>
<evidence type="ECO:0000256" key="1">
    <source>
        <dbReference type="ARBA" id="ARBA00022603"/>
    </source>
</evidence>
<sequence length="161" mass="18321">MSNHLQEPFTTTHKPNLTKEKQQADKDIMVSLQAEKIVNSLALPMVFKAALELGVIDTITAVGDGVWLSPSEIALNLPIKPNNPEGPVMLDRMLRFLSTHSILKCRFVETGETGTVYAAEPVCKFFLKDNDGSTTRKQPLFRRKFRRPRFPSVYRRNYDQN</sequence>
<dbReference type="AlphaFoldDB" id="A0A565CU10"/>
<keyword evidence="7" id="KW-1185">Reference proteome</keyword>
<dbReference type="GO" id="GO:0032259">
    <property type="term" value="P:methylation"/>
    <property type="evidence" value="ECO:0007669"/>
    <property type="project" value="UniProtKB-KW"/>
</dbReference>
<dbReference type="InterPro" id="IPR036388">
    <property type="entry name" value="WH-like_DNA-bd_sf"/>
</dbReference>
<dbReference type="InterPro" id="IPR012967">
    <property type="entry name" value="COMT_dimerisation"/>
</dbReference>
<evidence type="ECO:0000313" key="7">
    <source>
        <dbReference type="Proteomes" id="UP000489600"/>
    </source>
</evidence>
<feature type="compositionally biased region" description="Polar residues" evidence="4">
    <location>
        <begin position="1"/>
        <end position="15"/>
    </location>
</feature>
<protein>
    <recommendedName>
        <fullName evidence="5">O-methyltransferase dimerisation domain-containing protein</fullName>
    </recommendedName>
</protein>
<keyword evidence="1" id="KW-0489">Methyltransferase</keyword>
<evidence type="ECO:0000256" key="3">
    <source>
        <dbReference type="ARBA" id="ARBA00022691"/>
    </source>
</evidence>
<organism evidence="6 7">
    <name type="scientific">Arabis nemorensis</name>
    <dbReference type="NCBI Taxonomy" id="586526"/>
    <lineage>
        <taxon>Eukaryota</taxon>
        <taxon>Viridiplantae</taxon>
        <taxon>Streptophyta</taxon>
        <taxon>Embryophyta</taxon>
        <taxon>Tracheophyta</taxon>
        <taxon>Spermatophyta</taxon>
        <taxon>Magnoliopsida</taxon>
        <taxon>eudicotyledons</taxon>
        <taxon>Gunneridae</taxon>
        <taxon>Pentapetalae</taxon>
        <taxon>rosids</taxon>
        <taxon>malvids</taxon>
        <taxon>Brassicales</taxon>
        <taxon>Brassicaceae</taxon>
        <taxon>Arabideae</taxon>
        <taxon>Arabis</taxon>
    </lineage>
</organism>
<feature type="domain" description="O-methyltransferase dimerisation" evidence="5">
    <location>
        <begin position="37"/>
        <end position="129"/>
    </location>
</feature>
<evidence type="ECO:0000313" key="6">
    <source>
        <dbReference type="EMBL" id="VVB17077.1"/>
    </source>
</evidence>
<evidence type="ECO:0000259" key="5">
    <source>
        <dbReference type="Pfam" id="PF08100"/>
    </source>
</evidence>
<dbReference type="Proteomes" id="UP000489600">
    <property type="component" value="Unassembled WGS sequence"/>
</dbReference>
<comment type="caution">
    <text evidence="6">The sequence shown here is derived from an EMBL/GenBank/DDBJ whole genome shotgun (WGS) entry which is preliminary data.</text>
</comment>
<evidence type="ECO:0000256" key="2">
    <source>
        <dbReference type="ARBA" id="ARBA00022679"/>
    </source>
</evidence>
<dbReference type="EMBL" id="CABITT030000008">
    <property type="protein sequence ID" value="VVB17077.1"/>
    <property type="molecule type" value="Genomic_DNA"/>
</dbReference>
<dbReference type="OrthoDB" id="1606438at2759"/>
<reference evidence="6" key="1">
    <citation type="submission" date="2019-07" db="EMBL/GenBank/DDBJ databases">
        <authorList>
            <person name="Dittberner H."/>
        </authorList>
    </citation>
    <scope>NUCLEOTIDE SEQUENCE [LARGE SCALE GENOMIC DNA]</scope>
</reference>
<keyword evidence="3" id="KW-0949">S-adenosyl-L-methionine</keyword>